<dbReference type="Proteomes" id="UP000008702">
    <property type="component" value="Chromosome"/>
</dbReference>
<dbReference type="HOGENOM" id="CLU_793800_0_0_11"/>
<dbReference type="EMBL" id="AP009256">
    <property type="protein sequence ID" value="BAF40321.1"/>
    <property type="molecule type" value="Genomic_DNA"/>
</dbReference>
<sequence length="349" mass="38393">MLLHGRNATEEIAEQREQRRPAQAAEHRERRETAPTHAGNTGNERHERADEREETAKEHGQRAPLLNHLLGFLDALRGHGLDFAGFKDATAEEMADPVVALVADDRGAPDHRQQSEQRQCGHAGLCVGGGEEAGREQQRIARQEREEHHAGLNEDDKENKAEGRRDAHGNPAGDRGTGVLDEVDEEIDDIHRSLCVVLRGCAGSVRVACFSIVRNECAVANQSQTTNGSMQCAPQCDDGWQICTNRQYVPMGAYVRVLVGGVRPVRARWLSGGCLVVVQRAHRLSGASGASGVRVGHAGESWPELVVLRRSSDGARVASHLILAIRWRETSHVFDFWWLFSSRATPNTS</sequence>
<gene>
    <name evidence="2" type="ordered locus">BAD_1540</name>
</gene>
<evidence type="ECO:0000256" key="1">
    <source>
        <dbReference type="SAM" id="MobiDB-lite"/>
    </source>
</evidence>
<proteinExistence type="predicted"/>
<evidence type="ECO:0000313" key="2">
    <source>
        <dbReference type="EMBL" id="BAF40321.1"/>
    </source>
</evidence>
<dbReference type="KEGG" id="bad:BAD_1540"/>
<dbReference type="AlphaFoldDB" id="A1A3N8"/>
<organism evidence="2 3">
    <name type="scientific">Bifidobacterium adolescentis (strain ATCC 15703 / DSM 20083 / NCTC 11814 / E194a)</name>
    <dbReference type="NCBI Taxonomy" id="367928"/>
    <lineage>
        <taxon>Bacteria</taxon>
        <taxon>Bacillati</taxon>
        <taxon>Actinomycetota</taxon>
        <taxon>Actinomycetes</taxon>
        <taxon>Bifidobacteriales</taxon>
        <taxon>Bifidobacteriaceae</taxon>
        <taxon>Bifidobacterium</taxon>
    </lineage>
</organism>
<feature type="compositionally biased region" description="Basic and acidic residues" evidence="1">
    <location>
        <begin position="7"/>
        <end position="34"/>
    </location>
</feature>
<keyword evidence="3" id="KW-1185">Reference proteome</keyword>
<evidence type="ECO:0000313" key="3">
    <source>
        <dbReference type="Proteomes" id="UP000008702"/>
    </source>
</evidence>
<feature type="region of interest" description="Disordered" evidence="1">
    <location>
        <begin position="107"/>
        <end position="178"/>
    </location>
</feature>
<feature type="compositionally biased region" description="Basic and acidic residues" evidence="1">
    <location>
        <begin position="43"/>
        <end position="60"/>
    </location>
</feature>
<feature type="compositionally biased region" description="Basic and acidic residues" evidence="1">
    <location>
        <begin position="132"/>
        <end position="168"/>
    </location>
</feature>
<feature type="region of interest" description="Disordered" evidence="1">
    <location>
        <begin position="1"/>
        <end position="60"/>
    </location>
</feature>
<accession>A1A3N8</accession>
<protein>
    <submittedName>
        <fullName evidence="2">Uncharacterized protein</fullName>
    </submittedName>
</protein>
<reference evidence="2 3" key="1">
    <citation type="submission" date="2006-12" db="EMBL/GenBank/DDBJ databases">
        <title>Bifidobacterium adolescentis complete genome sequence.</title>
        <authorList>
            <person name="Suzuki T."/>
            <person name="Tsuda Y."/>
            <person name="Kanou N."/>
            <person name="Inoue T."/>
            <person name="Kumazaki K."/>
            <person name="Nagano S."/>
            <person name="Hirai S."/>
            <person name="Tanaka K."/>
            <person name="Watanabe K."/>
        </authorList>
    </citation>
    <scope>NUCLEOTIDE SEQUENCE [LARGE SCALE GENOMIC DNA]</scope>
    <source>
        <strain evidence="3">ATCC 15703 / DSM 20083 / NCTC 11814 / E194a</strain>
    </source>
</reference>
<name>A1A3N8_BIFAA</name>